<keyword evidence="2" id="KW-1185">Reference proteome</keyword>
<dbReference type="PROSITE" id="PS51257">
    <property type="entry name" value="PROKAR_LIPOPROTEIN"/>
    <property type="match status" value="1"/>
</dbReference>
<gene>
    <name evidence="1" type="ORF">vBEcoSW011D_33</name>
</gene>
<evidence type="ECO:0000313" key="1">
    <source>
        <dbReference type="EMBL" id="QCW18526.1"/>
    </source>
</evidence>
<evidence type="ECO:0008006" key="3">
    <source>
        <dbReference type="Google" id="ProtNLM"/>
    </source>
</evidence>
<dbReference type="Proteomes" id="UP000306677">
    <property type="component" value="Segment"/>
</dbReference>
<dbReference type="EMBL" id="MK778457">
    <property type="protein sequence ID" value="QCW18526.1"/>
    <property type="molecule type" value="Genomic_DNA"/>
</dbReference>
<name>A0A4Y5NRB6_9CAUD</name>
<sequence>MNKFKVALGAILVVAGVVMLTGCDSDTRTPEHARIRMQVETGADHDRVSVRKLTEFADGLAYNDKRGIYIITDKQTGKEYIGVSGVGITETGSHACGKGCTRQDER</sequence>
<proteinExistence type="predicted"/>
<evidence type="ECO:0000313" key="2">
    <source>
        <dbReference type="Proteomes" id="UP000306677"/>
    </source>
</evidence>
<organism evidence="1 2">
    <name type="scientific">Escherichia phage vB_EcoS_W011D</name>
    <dbReference type="NCBI Taxonomy" id="2575323"/>
    <lineage>
        <taxon>Viruses</taxon>
        <taxon>Duplodnaviria</taxon>
        <taxon>Heunggongvirae</taxon>
        <taxon>Uroviricota</taxon>
        <taxon>Caudoviricetes</taxon>
        <taxon>Drexlerviridae</taxon>
        <taxon>Tempevirinae</taxon>
        <taxon>Changchunvirus</taxon>
        <taxon>Changchunvirus W011D</taxon>
    </lineage>
</organism>
<reference evidence="1 2" key="1">
    <citation type="submission" date="2019-04" db="EMBL/GenBank/DDBJ databases">
        <authorList>
            <person name="Wang X."/>
        </authorList>
    </citation>
    <scope>NUCLEOTIDE SEQUENCE [LARGE SCALE GENOMIC DNA]</scope>
</reference>
<accession>A0A4Y5NRB6</accession>
<protein>
    <recommendedName>
        <fullName evidence="3">Lipoprotein</fullName>
    </recommendedName>
</protein>